<keyword evidence="4 5" id="KW-0472">Membrane</keyword>
<keyword evidence="8" id="KW-1185">Reference proteome</keyword>
<evidence type="ECO:0000313" key="8">
    <source>
        <dbReference type="Proteomes" id="UP000075880"/>
    </source>
</evidence>
<evidence type="ECO:0000256" key="2">
    <source>
        <dbReference type="ARBA" id="ARBA00022692"/>
    </source>
</evidence>
<feature type="domain" description="Major facilitator superfamily (MFS) profile" evidence="6">
    <location>
        <begin position="87"/>
        <end position="223"/>
    </location>
</feature>
<organism evidence="7 8">
    <name type="scientific">Anopheles atroparvus</name>
    <name type="common">European mosquito</name>
    <dbReference type="NCBI Taxonomy" id="41427"/>
    <lineage>
        <taxon>Eukaryota</taxon>
        <taxon>Metazoa</taxon>
        <taxon>Ecdysozoa</taxon>
        <taxon>Arthropoda</taxon>
        <taxon>Hexapoda</taxon>
        <taxon>Insecta</taxon>
        <taxon>Pterygota</taxon>
        <taxon>Neoptera</taxon>
        <taxon>Endopterygota</taxon>
        <taxon>Diptera</taxon>
        <taxon>Nematocera</taxon>
        <taxon>Culicoidea</taxon>
        <taxon>Culicidae</taxon>
        <taxon>Anophelinae</taxon>
        <taxon>Anopheles</taxon>
    </lineage>
</organism>
<dbReference type="SUPFAM" id="SSF103473">
    <property type="entry name" value="MFS general substrate transporter"/>
    <property type="match status" value="1"/>
</dbReference>
<dbReference type="Gene3D" id="1.20.1250.20">
    <property type="entry name" value="MFS general substrate transporter like domains"/>
    <property type="match status" value="1"/>
</dbReference>
<dbReference type="InterPro" id="IPR005828">
    <property type="entry name" value="MFS_sugar_transport-like"/>
</dbReference>
<sequence length="223" mass="24866">MDFDYVLEMCDGFGAYQKIVIGVLLFPATFPCAFHAYSQLFLAAKPNHWCRVPELEGMPSNLTDFVKNISLPHSRQSDGTIEYSKCSMYARNYSEVVSRLTTENVPGEIAEPRDGVTSCQNGWRYDNSIFNSTVVTEWDLVCDRDFDTTTALMVFGVAGLIGSLMFGYMQDYWGRKLSFFICLLVQVTAGALGSAVWSYGSWLASRIIVGLTVPAILSSPYML</sequence>
<proteinExistence type="predicted"/>
<evidence type="ECO:0000256" key="1">
    <source>
        <dbReference type="ARBA" id="ARBA00004141"/>
    </source>
</evidence>
<feature type="transmembrane region" description="Helical" evidence="5">
    <location>
        <begin position="150"/>
        <end position="168"/>
    </location>
</feature>
<accession>A0AAG5DBE5</accession>
<reference evidence="7" key="1">
    <citation type="submission" date="2024-04" db="UniProtKB">
        <authorList>
            <consortium name="EnsemblMetazoa"/>
        </authorList>
    </citation>
    <scope>IDENTIFICATION</scope>
    <source>
        <strain evidence="7">EBRO</strain>
    </source>
</reference>
<dbReference type="PROSITE" id="PS50850">
    <property type="entry name" value="MFS"/>
    <property type="match status" value="1"/>
</dbReference>
<evidence type="ECO:0000259" key="6">
    <source>
        <dbReference type="PROSITE" id="PS50850"/>
    </source>
</evidence>
<evidence type="ECO:0000256" key="5">
    <source>
        <dbReference type="SAM" id="Phobius"/>
    </source>
</evidence>
<dbReference type="Proteomes" id="UP000075880">
    <property type="component" value="Unassembled WGS sequence"/>
</dbReference>
<protein>
    <recommendedName>
        <fullName evidence="6">Major facilitator superfamily (MFS) profile domain-containing protein</fullName>
    </recommendedName>
</protein>
<feature type="transmembrane region" description="Helical" evidence="5">
    <location>
        <begin position="177"/>
        <end position="197"/>
    </location>
</feature>
<dbReference type="AlphaFoldDB" id="A0AAG5DBE5"/>
<comment type="subcellular location">
    <subcellularLocation>
        <location evidence="1">Membrane</location>
        <topology evidence="1">Multi-pass membrane protein</topology>
    </subcellularLocation>
</comment>
<dbReference type="GO" id="GO:0022857">
    <property type="term" value="F:transmembrane transporter activity"/>
    <property type="evidence" value="ECO:0007669"/>
    <property type="project" value="InterPro"/>
</dbReference>
<dbReference type="EnsemblMetazoa" id="ENSAATROPT008870">
    <property type="protein sequence ID" value="ENSAATROPP008008"/>
    <property type="gene ID" value="ENSAATROPG007227"/>
</dbReference>
<evidence type="ECO:0000313" key="7">
    <source>
        <dbReference type="EnsemblMetazoa" id="ENSAATROPP008008"/>
    </source>
</evidence>
<dbReference type="PANTHER" id="PTHR24064">
    <property type="entry name" value="SOLUTE CARRIER FAMILY 22 MEMBER"/>
    <property type="match status" value="1"/>
</dbReference>
<dbReference type="InterPro" id="IPR036259">
    <property type="entry name" value="MFS_trans_sf"/>
</dbReference>
<evidence type="ECO:0000256" key="3">
    <source>
        <dbReference type="ARBA" id="ARBA00022989"/>
    </source>
</evidence>
<keyword evidence="3 5" id="KW-1133">Transmembrane helix</keyword>
<dbReference type="GO" id="GO:0016020">
    <property type="term" value="C:membrane"/>
    <property type="evidence" value="ECO:0007669"/>
    <property type="project" value="UniProtKB-SubCell"/>
</dbReference>
<keyword evidence="2 5" id="KW-0812">Transmembrane</keyword>
<name>A0AAG5DBE5_ANOAO</name>
<dbReference type="Pfam" id="PF00083">
    <property type="entry name" value="Sugar_tr"/>
    <property type="match status" value="1"/>
</dbReference>
<dbReference type="InterPro" id="IPR020846">
    <property type="entry name" value="MFS_dom"/>
</dbReference>
<evidence type="ECO:0000256" key="4">
    <source>
        <dbReference type="ARBA" id="ARBA00023136"/>
    </source>
</evidence>